<dbReference type="Proteomes" id="UP000224317">
    <property type="component" value="Unassembled WGS sequence"/>
</dbReference>
<name>A0A2G3E850_9FIRM</name>
<comment type="caution">
    <text evidence="2">The sequence shown here is derived from an EMBL/GenBank/DDBJ whole genome shotgun (WGS) entry which is preliminary data.</text>
</comment>
<dbReference type="PROSITE" id="PS51257">
    <property type="entry name" value="PROKAR_LIPOPROTEIN"/>
    <property type="match status" value="1"/>
</dbReference>
<dbReference type="EMBL" id="PDYH01000044">
    <property type="protein sequence ID" value="PHU39462.1"/>
    <property type="molecule type" value="Genomic_DNA"/>
</dbReference>
<keyword evidence="1" id="KW-0732">Signal</keyword>
<evidence type="ECO:0000256" key="1">
    <source>
        <dbReference type="SAM" id="SignalP"/>
    </source>
</evidence>
<accession>A0A2G3E850</accession>
<feature type="chain" id="PRO_5038611734" evidence="1">
    <location>
        <begin position="27"/>
        <end position="455"/>
    </location>
</feature>
<gene>
    <name evidence="2" type="ORF">CSX00_10625</name>
</gene>
<protein>
    <submittedName>
        <fullName evidence="2">Uncharacterized protein</fullName>
    </submittedName>
</protein>
<evidence type="ECO:0000313" key="2">
    <source>
        <dbReference type="EMBL" id="PHU39462.1"/>
    </source>
</evidence>
<reference evidence="2" key="1">
    <citation type="submission" date="2017-10" db="EMBL/GenBank/DDBJ databases">
        <title>Resolving the taxonomy of Roseburia spp., Eubacterium rectale and Agathobacter spp. through phylogenomic analysis.</title>
        <authorList>
            <person name="Sheridan P.O."/>
            <person name="Walker A.W."/>
            <person name="Duncan S.H."/>
            <person name="Scott K.P."/>
            <person name="Toole P.W.O."/>
            <person name="Luis P."/>
            <person name="Flint H.J."/>
        </authorList>
    </citation>
    <scope>NUCLEOTIDE SEQUENCE [LARGE SCALE GENOMIC DNA]</scope>
    <source>
        <strain evidence="2">JK10</strain>
    </source>
</reference>
<keyword evidence="3" id="KW-1185">Reference proteome</keyword>
<dbReference type="AlphaFoldDB" id="A0A2G3E850"/>
<organism evidence="2 3">
    <name type="scientific">Pseudobutyrivibrio ruminis</name>
    <dbReference type="NCBI Taxonomy" id="46206"/>
    <lineage>
        <taxon>Bacteria</taxon>
        <taxon>Bacillati</taxon>
        <taxon>Bacillota</taxon>
        <taxon>Clostridia</taxon>
        <taxon>Lachnospirales</taxon>
        <taxon>Lachnospiraceae</taxon>
        <taxon>Pseudobutyrivibrio</taxon>
    </lineage>
</organism>
<proteinExistence type="predicted"/>
<feature type="signal peptide" evidence="1">
    <location>
        <begin position="1"/>
        <end position="26"/>
    </location>
</feature>
<sequence>MYMKNKKLGWCVAGLMVAMVMCSCGKSTDSVSNKNEEVVEEKQSKENAEEIVSEVKNSYFFDASQENPTYTVNAFLEEDVDEVDLKVEQVASYDNGDVYTINIQYDDCPGRYYYDVTDRFNLGFFYVTDSKIITIREQEDVPREDEFISEGIVVCDTEDSTTNNDGEEVEITNEDGTCRCSIYNTLIESGFYSTFVWTEGKGLTCFRSGYGAEGEPIELVLQDYRDIKSISLLDLYDFDDDSSLENGMYTQVTDEASEEEFLSYFYNDDSQYEVIEDAGAEVYVGKVEDKNVFVSFVSNSNSEYPKEAYGFKYSPSDAVKEAKYIPYQEGIEVLDGIKSIDGKEYQYIDEIKPLLDYQEKEYIREDGKIVKVEYSSDSEEYGTYNSSGTLYYDSQERPFYKSYYVTSGSKYMFYLYDEEGKLMQIFDFGGMAYKGLEENQDIEIGVDFKTYIFER</sequence>
<evidence type="ECO:0000313" key="3">
    <source>
        <dbReference type="Proteomes" id="UP000224317"/>
    </source>
</evidence>